<proteinExistence type="predicted"/>
<dbReference type="GO" id="GO:0004518">
    <property type="term" value="F:nuclease activity"/>
    <property type="evidence" value="ECO:0007669"/>
    <property type="project" value="UniProtKB-KW"/>
</dbReference>
<dbReference type="AlphaFoldDB" id="A0AA86PSY3"/>
<gene>
    <name evidence="4" type="ORF">HINF_LOCUS26012</name>
    <name evidence="3" type="ORF">HINF_LOCUS28042</name>
</gene>
<keyword evidence="1" id="KW-0540">Nuclease</keyword>
<sequence>MLTLLNLHLSEPLYPGKFGLELRQLLQKYSSKSQKTLGYQRAREEIYSYVYNDPTDQAVYCVYSGSRMPCVYNSMDTGCNADLNCEHTIPQSFFNKQDPMVSDIHHLRTTWSKANNGRQNYPFKRLNGTSGTFFGPNFTQTTKQPPQIENWSVLDKGKFMPRQVQLGDTARAIAYFYTRYPVEAGSITKVINVDEMIEWDQEFKPTDLQYQQYLRAVEVQKNRNPYYEEKGLVARAYCDISTKFPCSQYQ</sequence>
<name>A0AA86PSY3_9EUKA</name>
<dbReference type="InterPro" id="IPR044925">
    <property type="entry name" value="His-Me_finger_sf"/>
</dbReference>
<evidence type="ECO:0000313" key="4">
    <source>
        <dbReference type="EMBL" id="CAL6017480.1"/>
    </source>
</evidence>
<comment type="caution">
    <text evidence="3">The sequence shown here is derived from an EMBL/GenBank/DDBJ whole genome shotgun (WGS) entry which is preliminary data.</text>
</comment>
<dbReference type="PANTHER" id="PTHR33607:SF2">
    <property type="entry name" value="ENDONUCLEASE-1"/>
    <property type="match status" value="1"/>
</dbReference>
<dbReference type="Proteomes" id="UP001642409">
    <property type="component" value="Unassembled WGS sequence"/>
</dbReference>
<protein>
    <submittedName>
        <fullName evidence="3">Extracellular nuclease</fullName>
    </submittedName>
    <submittedName>
        <fullName evidence="4">Extracellular_nuclease</fullName>
    </submittedName>
</protein>
<reference evidence="3" key="1">
    <citation type="submission" date="2023-06" db="EMBL/GenBank/DDBJ databases">
        <authorList>
            <person name="Kurt Z."/>
        </authorList>
    </citation>
    <scope>NUCLEOTIDE SEQUENCE</scope>
</reference>
<dbReference type="SUPFAM" id="SSF54060">
    <property type="entry name" value="His-Me finger endonucleases"/>
    <property type="match status" value="1"/>
</dbReference>
<evidence type="ECO:0000313" key="5">
    <source>
        <dbReference type="Proteomes" id="UP001642409"/>
    </source>
</evidence>
<accession>A0AA86PSY3</accession>
<keyword evidence="2" id="KW-0378">Hydrolase</keyword>
<dbReference type="PANTHER" id="PTHR33607">
    <property type="entry name" value="ENDONUCLEASE-1"/>
    <property type="match status" value="1"/>
</dbReference>
<dbReference type="Pfam" id="PF04231">
    <property type="entry name" value="Endonuclease_1"/>
    <property type="match status" value="1"/>
</dbReference>
<keyword evidence="5" id="KW-1185">Reference proteome</keyword>
<dbReference type="GO" id="GO:0016787">
    <property type="term" value="F:hydrolase activity"/>
    <property type="evidence" value="ECO:0007669"/>
    <property type="project" value="UniProtKB-KW"/>
</dbReference>
<evidence type="ECO:0000256" key="2">
    <source>
        <dbReference type="ARBA" id="ARBA00022801"/>
    </source>
</evidence>
<dbReference type="InterPro" id="IPR007346">
    <property type="entry name" value="Endonuclease-I"/>
</dbReference>
<evidence type="ECO:0000256" key="1">
    <source>
        <dbReference type="ARBA" id="ARBA00022722"/>
    </source>
</evidence>
<evidence type="ECO:0000313" key="3">
    <source>
        <dbReference type="EMBL" id="CAI9940397.1"/>
    </source>
</evidence>
<organism evidence="3">
    <name type="scientific">Hexamita inflata</name>
    <dbReference type="NCBI Taxonomy" id="28002"/>
    <lineage>
        <taxon>Eukaryota</taxon>
        <taxon>Metamonada</taxon>
        <taxon>Diplomonadida</taxon>
        <taxon>Hexamitidae</taxon>
        <taxon>Hexamitinae</taxon>
        <taxon>Hexamita</taxon>
    </lineage>
</organism>
<dbReference type="EMBL" id="CAXDID020000078">
    <property type="protein sequence ID" value="CAL6017480.1"/>
    <property type="molecule type" value="Genomic_DNA"/>
</dbReference>
<reference evidence="4 5" key="2">
    <citation type="submission" date="2024-07" db="EMBL/GenBank/DDBJ databases">
        <authorList>
            <person name="Akdeniz Z."/>
        </authorList>
    </citation>
    <scope>NUCLEOTIDE SEQUENCE [LARGE SCALE GENOMIC DNA]</scope>
</reference>
<dbReference type="EMBL" id="CATOUU010000675">
    <property type="protein sequence ID" value="CAI9940397.1"/>
    <property type="molecule type" value="Genomic_DNA"/>
</dbReference>